<evidence type="ECO:0000256" key="4">
    <source>
        <dbReference type="ARBA" id="ARBA00022840"/>
    </source>
</evidence>
<dbReference type="FunFam" id="3.40.50.300:FF:000575">
    <property type="entry name" value="ATP-dependent helicase hrpA"/>
    <property type="match status" value="1"/>
</dbReference>
<evidence type="ECO:0000313" key="8">
    <source>
        <dbReference type="Proteomes" id="UP000234560"/>
    </source>
</evidence>
<dbReference type="Pfam" id="PF00270">
    <property type="entry name" value="DEAD"/>
    <property type="match status" value="1"/>
</dbReference>
<dbReference type="EC" id="3.6.4.13" evidence="7"/>
<evidence type="ECO:0000256" key="2">
    <source>
        <dbReference type="ARBA" id="ARBA00022801"/>
    </source>
</evidence>
<protein>
    <submittedName>
        <fullName evidence="7">ATP-dependent RNA helicase HrpA</fullName>
        <ecNumber evidence="7">3.6.4.13</ecNumber>
    </submittedName>
</protein>
<reference evidence="7" key="1">
    <citation type="submission" date="2017-12" db="EMBL/GenBank/DDBJ databases">
        <authorList>
            <person name="Thomas-White K."/>
            <person name="Wolfe A.J."/>
        </authorList>
    </citation>
    <scope>NUCLEOTIDE SEQUENCE</scope>
    <source>
        <strain evidence="7">UMB0763</strain>
    </source>
</reference>
<dbReference type="Proteomes" id="UP000234560">
    <property type="component" value="Chromosome"/>
</dbReference>
<dbReference type="SUPFAM" id="SSF52540">
    <property type="entry name" value="P-loop containing nucleoside triphosphate hydrolases"/>
    <property type="match status" value="1"/>
</dbReference>
<dbReference type="NCBIfam" id="TIGR01967">
    <property type="entry name" value="DEAH_box_HrpA"/>
    <property type="match status" value="2"/>
</dbReference>
<dbReference type="GO" id="GO:0005524">
    <property type="term" value="F:ATP binding"/>
    <property type="evidence" value="ECO:0007669"/>
    <property type="project" value="UniProtKB-KW"/>
</dbReference>
<dbReference type="InterPro" id="IPR024590">
    <property type="entry name" value="HrpA_C"/>
</dbReference>
<name>A0AAF0YX36_9CORY</name>
<dbReference type="SMART" id="SM00382">
    <property type="entry name" value="AAA"/>
    <property type="match status" value="1"/>
</dbReference>
<dbReference type="SMART" id="SM00490">
    <property type="entry name" value="HELICc"/>
    <property type="match status" value="1"/>
</dbReference>
<dbReference type="CDD" id="cd17989">
    <property type="entry name" value="DEXHc_HrpA"/>
    <property type="match status" value="1"/>
</dbReference>
<dbReference type="InterPro" id="IPR014001">
    <property type="entry name" value="Helicase_ATP-bd"/>
</dbReference>
<keyword evidence="1" id="KW-0547">Nucleotide-binding</keyword>
<keyword evidence="3 7" id="KW-0347">Helicase</keyword>
<dbReference type="RefSeq" id="WP_101678247.1">
    <property type="nucleotide sequence ID" value="NZ_CP136958.1"/>
</dbReference>
<dbReference type="GO" id="GO:0003723">
    <property type="term" value="F:RNA binding"/>
    <property type="evidence" value="ECO:0007669"/>
    <property type="project" value="TreeGrafter"/>
</dbReference>
<reference evidence="7" key="2">
    <citation type="submission" date="2023-10" db="EMBL/GenBank/DDBJ databases">
        <authorList>
            <person name="Choi B."/>
        </authorList>
    </citation>
    <scope>NUCLEOTIDE SEQUENCE</scope>
    <source>
        <strain evidence="7">UMB0763</strain>
    </source>
</reference>
<organism evidence="7 8">
    <name type="scientific">Corynebacterium pyruviciproducens</name>
    <dbReference type="NCBI Taxonomy" id="598660"/>
    <lineage>
        <taxon>Bacteria</taxon>
        <taxon>Bacillati</taxon>
        <taxon>Actinomycetota</taxon>
        <taxon>Actinomycetes</taxon>
        <taxon>Mycobacteriales</taxon>
        <taxon>Corynebacteriaceae</taxon>
        <taxon>Corynebacterium</taxon>
    </lineage>
</organism>
<sequence>MTNSAPTKKSLYDRLGALTLLDERRFRARLKKARTDKALTAIEKDLLHAEKRAQSIAEHIPAISYPDALPVSQRVDDIAEAIANNQVVIIAGETGSGKTTQIPKICLELGRGRRGMIGHTQPRRIAARTVAERIADEVGQHVGDSIGYAIRFDDKVGPHTAVKIMTDGILLAEMQRDRFLNAYDTIIIDEAHERSLNIDFILGYLKRLLPKRPDLKIIITSATIDPERFAHHFADKRGKPAPIIEVSGRTYPVEIRYRPLVDTVDGKDIDIDVHEGLISAIQELMAEGPGDILCFFAGERDIRDAMETLNKANLPRVEVTPLFGRLSNAEQHRVFAPHKGRRIVLATNIAETSLTVPGIHYVVDTGLARISRYSNRTKVQRLPIEPISQASANQRSGRCGRVANGIAIRLYSEQDFQARPEFTDPEIQRTNLASVILQMALLKLGDIRNFPFIQPPEERSIRDGLQLLQELGAITEHNAADSTLRLTDIGRDIASIPVDPRLARMIIEAQRLHVLAPVTIIVAALSLQDVRERPLEKQQQADQIHARFKDRSSDLMGYLALWAYLCSLKDRLSGNQYRKRLQREFLHFMRAREWRDLVRQLVSIYEGLYWNVDTSLLWCEDIPDLTAPPNLGGGEASSHKGKDSRTQITPVSAAHSYFSDSDSIHKALLSGLLSHIGARKGDSKEYAGSRGTSFLIFPGSALTKKPPEFIMAAELVDTSRLWARGVASIDPAWVEELAPHLVKKTYFEPHWSSKRCAAMVHEKVLVYGVPVVADRLIQYGSVDEEAARDMFIRHALVEGDWTTHHSFFHENQEKLLQVRDLEEKARRRDITVDDDTLFTFYDRILPAHITSGIRFDHWWKRRRQKDPHLLDFDPDKLINPDAATVEEDQFPDVWRQGTLEFELSYHFEPGSPFDGVTVRVPLPLLATADPAAFTWQVPGLRKELVTELIRSLPKHYRRLLVPAPDYADKVLPRLIPYEGTLVEQLAAVFQTMGLHDLETQDFHPESLSPHVRLTFAAVDRRGKITDSDKDLEALQARRSGQIRSSIRKAAKNSKSKTVRSWTQETLGEIPETVDTKVDGQEVKAYPALVAGNDGLSMQAMPTKAAADAAMVKSTLTMLLNAISVGTKGMLKGLPIQQQVAVENYPHGGAEGLVNDARVASIRDLMFAHGGPVRNPDQFAELKKNVTEETPGYVRRTVTVLAPALYEYESLREELKLWDGPAIDDIKKQLDAILPPNAVSTFGIERLKHLRRYVQAARLRLTDLETSPDRDADRQDVMDRLNGQLTSKLATKPASIRHSKQYKDLIWMMQELRVSLFAQKLGTAHKVSEKKISKMISAL</sequence>
<dbReference type="PROSITE" id="PS51192">
    <property type="entry name" value="HELICASE_ATP_BIND_1"/>
    <property type="match status" value="1"/>
</dbReference>
<keyword evidence="4" id="KW-0067">ATP-binding</keyword>
<evidence type="ECO:0000256" key="1">
    <source>
        <dbReference type="ARBA" id="ARBA00022741"/>
    </source>
</evidence>
<dbReference type="Gene3D" id="3.40.50.300">
    <property type="entry name" value="P-loop containing nucleotide triphosphate hydrolases"/>
    <property type="match status" value="2"/>
</dbReference>
<feature type="domain" description="Helicase C-terminal" evidence="6">
    <location>
        <begin position="280"/>
        <end position="443"/>
    </location>
</feature>
<dbReference type="PANTHER" id="PTHR18934:SF99">
    <property type="entry name" value="ATP-DEPENDENT RNA HELICASE DHX37-RELATED"/>
    <property type="match status" value="1"/>
</dbReference>
<dbReference type="InterPro" id="IPR027417">
    <property type="entry name" value="P-loop_NTPase"/>
</dbReference>
<dbReference type="EMBL" id="CP136958">
    <property type="protein sequence ID" value="WOT03151.1"/>
    <property type="molecule type" value="Genomic_DNA"/>
</dbReference>
<dbReference type="PANTHER" id="PTHR18934">
    <property type="entry name" value="ATP-DEPENDENT RNA HELICASE"/>
    <property type="match status" value="1"/>
</dbReference>
<dbReference type="PROSITE" id="PS51194">
    <property type="entry name" value="HELICASE_CTER"/>
    <property type="match status" value="1"/>
</dbReference>
<dbReference type="Pfam" id="PF11898">
    <property type="entry name" value="DUF3418"/>
    <property type="match status" value="1"/>
</dbReference>
<dbReference type="InterPro" id="IPR011545">
    <property type="entry name" value="DEAD/DEAH_box_helicase_dom"/>
</dbReference>
<dbReference type="InterPro" id="IPR010222">
    <property type="entry name" value="RNA_helicase_HrpA"/>
</dbReference>
<accession>A0AAF0YX36</accession>
<dbReference type="Pfam" id="PF00271">
    <property type="entry name" value="Helicase_C"/>
    <property type="match status" value="1"/>
</dbReference>
<proteinExistence type="predicted"/>
<dbReference type="InterPro" id="IPR011709">
    <property type="entry name" value="DEAD-box_helicase_OB_fold"/>
</dbReference>
<dbReference type="GO" id="GO:0003724">
    <property type="term" value="F:RNA helicase activity"/>
    <property type="evidence" value="ECO:0007669"/>
    <property type="project" value="UniProtKB-EC"/>
</dbReference>
<keyword evidence="2 7" id="KW-0378">Hydrolase</keyword>
<dbReference type="SMART" id="SM00847">
    <property type="entry name" value="HA2"/>
    <property type="match status" value="1"/>
</dbReference>
<dbReference type="InterPro" id="IPR001650">
    <property type="entry name" value="Helicase_C-like"/>
</dbReference>
<dbReference type="Pfam" id="PF21010">
    <property type="entry name" value="HA2_C"/>
    <property type="match status" value="1"/>
</dbReference>
<evidence type="ECO:0000313" key="7">
    <source>
        <dbReference type="EMBL" id="WOT03151.1"/>
    </source>
</evidence>
<evidence type="ECO:0000259" key="6">
    <source>
        <dbReference type="PROSITE" id="PS51194"/>
    </source>
</evidence>
<evidence type="ECO:0000259" key="5">
    <source>
        <dbReference type="PROSITE" id="PS51192"/>
    </source>
</evidence>
<dbReference type="SMART" id="SM00487">
    <property type="entry name" value="DEXDc"/>
    <property type="match status" value="1"/>
</dbReference>
<dbReference type="Gene3D" id="1.20.120.1080">
    <property type="match status" value="1"/>
</dbReference>
<gene>
    <name evidence="7" type="primary">hrpA</name>
    <name evidence="7" type="ORF">CYJ47_05135</name>
</gene>
<dbReference type="FunFam" id="1.20.120.1080:FF:000005">
    <property type="entry name" value="ATP-dependent helicase HrpA"/>
    <property type="match status" value="1"/>
</dbReference>
<dbReference type="GO" id="GO:0016787">
    <property type="term" value="F:hydrolase activity"/>
    <property type="evidence" value="ECO:0007669"/>
    <property type="project" value="UniProtKB-KW"/>
</dbReference>
<dbReference type="InterPro" id="IPR007502">
    <property type="entry name" value="Helicase-assoc_dom"/>
</dbReference>
<evidence type="ECO:0000256" key="3">
    <source>
        <dbReference type="ARBA" id="ARBA00022806"/>
    </source>
</evidence>
<feature type="domain" description="Helicase ATP-binding" evidence="5">
    <location>
        <begin position="79"/>
        <end position="242"/>
    </location>
</feature>
<dbReference type="Pfam" id="PF07717">
    <property type="entry name" value="OB_NTP_bind"/>
    <property type="match status" value="1"/>
</dbReference>
<dbReference type="CDD" id="cd18791">
    <property type="entry name" value="SF2_C_RHA"/>
    <property type="match status" value="1"/>
</dbReference>
<dbReference type="InterPro" id="IPR003593">
    <property type="entry name" value="AAA+_ATPase"/>
</dbReference>
<dbReference type="KEGG" id="cpyr:CYJ47_05135"/>